<dbReference type="Proteomes" id="UP001595906">
    <property type="component" value="Unassembled WGS sequence"/>
</dbReference>
<evidence type="ECO:0000313" key="2">
    <source>
        <dbReference type="Proteomes" id="UP001595906"/>
    </source>
</evidence>
<organism evidence="1 2">
    <name type="scientific">Parasediminibacterium paludis</name>
    <dbReference type="NCBI Taxonomy" id="908966"/>
    <lineage>
        <taxon>Bacteria</taxon>
        <taxon>Pseudomonadati</taxon>
        <taxon>Bacteroidota</taxon>
        <taxon>Chitinophagia</taxon>
        <taxon>Chitinophagales</taxon>
        <taxon>Chitinophagaceae</taxon>
        <taxon>Parasediminibacterium</taxon>
    </lineage>
</organism>
<proteinExistence type="predicted"/>
<reference evidence="2" key="1">
    <citation type="journal article" date="2019" name="Int. J. Syst. Evol. Microbiol.">
        <title>The Global Catalogue of Microorganisms (GCM) 10K type strain sequencing project: providing services to taxonomists for standard genome sequencing and annotation.</title>
        <authorList>
            <consortium name="The Broad Institute Genomics Platform"/>
            <consortium name="The Broad Institute Genome Sequencing Center for Infectious Disease"/>
            <person name="Wu L."/>
            <person name="Ma J."/>
        </authorList>
    </citation>
    <scope>NUCLEOTIDE SEQUENCE [LARGE SCALE GENOMIC DNA]</scope>
    <source>
        <strain evidence="2">CECT 8010</strain>
    </source>
</reference>
<accession>A0ABV8PUN1</accession>
<protein>
    <recommendedName>
        <fullName evidence="3">Lipoprotein</fullName>
    </recommendedName>
</protein>
<dbReference type="RefSeq" id="WP_379013462.1">
    <property type="nucleotide sequence ID" value="NZ_JBHSDC010000012.1"/>
</dbReference>
<dbReference type="EMBL" id="JBHSDC010000012">
    <property type="protein sequence ID" value="MFC4231849.1"/>
    <property type="molecule type" value="Genomic_DNA"/>
</dbReference>
<keyword evidence="2" id="KW-1185">Reference proteome</keyword>
<name>A0ABV8PUN1_9BACT</name>
<dbReference type="PROSITE" id="PS51257">
    <property type="entry name" value="PROKAR_LIPOPROTEIN"/>
    <property type="match status" value="1"/>
</dbReference>
<comment type="caution">
    <text evidence="1">The sequence shown here is derived from an EMBL/GenBank/DDBJ whole genome shotgun (WGS) entry which is preliminary data.</text>
</comment>
<evidence type="ECO:0000313" key="1">
    <source>
        <dbReference type="EMBL" id="MFC4231849.1"/>
    </source>
</evidence>
<gene>
    <name evidence="1" type="ORF">ACFOW1_08100</name>
</gene>
<evidence type="ECO:0008006" key="3">
    <source>
        <dbReference type="Google" id="ProtNLM"/>
    </source>
</evidence>
<sequence length="192" mass="21957">MNKYLLIIFCSWISACSLFETNATIKNPKNKLAIITQKRDLSNKAMSIGPYFNTSKCEIEIECDCCASDLLFIDDKRFVYIAYCLESDSYLKGVYEANDTSITLHFDGKQIIKEHNLDDPKDSLGLAKPEFILKDTINKATTLTTSKYQCGKIAYYKIGRENPEYGVFDKKGDVKAAIAAMKKEQIWQRLKW</sequence>